<dbReference type="Pfam" id="PF00646">
    <property type="entry name" value="F-box"/>
    <property type="match status" value="1"/>
</dbReference>
<dbReference type="CDD" id="cd22160">
    <property type="entry name" value="F-box_AtFBL13-like"/>
    <property type="match status" value="1"/>
</dbReference>
<dbReference type="PANTHER" id="PTHR31900:SF30">
    <property type="entry name" value="SUPERFAMILY PROTEIN, PUTATIVE-RELATED"/>
    <property type="match status" value="1"/>
</dbReference>
<reference evidence="3 4" key="1">
    <citation type="journal article" date="2018" name="Nat. Genet.">
        <title>The Rosa genome provides new insights in the design of modern roses.</title>
        <authorList>
            <person name="Bendahmane M."/>
        </authorList>
    </citation>
    <scope>NUCLEOTIDE SEQUENCE [LARGE SCALE GENOMIC DNA]</scope>
    <source>
        <strain evidence="4">cv. Old Blush</strain>
    </source>
</reference>
<evidence type="ECO:0000259" key="2">
    <source>
        <dbReference type="PROSITE" id="PS50181"/>
    </source>
</evidence>
<dbReference type="AlphaFoldDB" id="A0A2P6QK11"/>
<dbReference type="Proteomes" id="UP000238479">
    <property type="component" value="Chromosome 5"/>
</dbReference>
<protein>
    <submittedName>
        <fullName evidence="3">Putative F-box domain, FBD domain, leucine-rich repeat domain, L domain-containing protein</fullName>
    </submittedName>
</protein>
<dbReference type="Pfam" id="PF23622">
    <property type="entry name" value="LRR_At1g61320_AtMIF1"/>
    <property type="match status" value="1"/>
</dbReference>
<dbReference type="OMA" id="CKSEYRE"/>
<dbReference type="InterPro" id="IPR036047">
    <property type="entry name" value="F-box-like_dom_sf"/>
</dbReference>
<dbReference type="Gene3D" id="3.80.10.10">
    <property type="entry name" value="Ribonuclease Inhibitor"/>
    <property type="match status" value="1"/>
</dbReference>
<sequence length="462" mass="51781">MDASSQMLKPKRQKLDGGEENRDMEGGMKSLSNLPDVVLEKILSLLSTENAIRTSILSKRWEYLWTSIPTLNFFQGTLNKRTAMVNAVERALMLRRGVDIKKFTLCFEVLGDASLLNPWISAIVRLNVEELFLGLYSLNGPLCLPHSLFSSSILKDLQLDVPFIFKVPSTVCLSSLRSLTLRSVVFSDEYSTQQLFSGCPVLEKLSLHNCNWGNLKFVSICAPKLLRLIINESDLQISRDAGGCRIIVFGVSLTYFSYAGEFLNEYTFHSSSVNQAEINACPTKMWRHLSYRLYKLFRGLSSLKILTTCSYFFKVMLANVSELLAQMPLFNDLTTLVLDSVRVDLDCEGLLRMLQNCPCLQTLVFSEGISLSSGDANDDGVLDPLPPCFLTSLKEIKVYAFYGDEDEIYAVESLLKTAMVLEKVIVTFAKSLEGGPEEINDVGRQLSDFPKGSEICEIVLQY</sequence>
<accession>A0A2P6QK11</accession>
<name>A0A2P6QK11_ROSCH</name>
<evidence type="ECO:0000313" key="4">
    <source>
        <dbReference type="Proteomes" id="UP000238479"/>
    </source>
</evidence>
<organism evidence="3 4">
    <name type="scientific">Rosa chinensis</name>
    <name type="common">China rose</name>
    <dbReference type="NCBI Taxonomy" id="74649"/>
    <lineage>
        <taxon>Eukaryota</taxon>
        <taxon>Viridiplantae</taxon>
        <taxon>Streptophyta</taxon>
        <taxon>Embryophyta</taxon>
        <taxon>Tracheophyta</taxon>
        <taxon>Spermatophyta</taxon>
        <taxon>Magnoliopsida</taxon>
        <taxon>eudicotyledons</taxon>
        <taxon>Gunneridae</taxon>
        <taxon>Pentapetalae</taxon>
        <taxon>rosids</taxon>
        <taxon>fabids</taxon>
        <taxon>Rosales</taxon>
        <taxon>Rosaceae</taxon>
        <taxon>Rosoideae</taxon>
        <taxon>Rosoideae incertae sedis</taxon>
        <taxon>Rosa</taxon>
    </lineage>
</organism>
<dbReference type="SUPFAM" id="SSF52058">
    <property type="entry name" value="L domain-like"/>
    <property type="match status" value="1"/>
</dbReference>
<feature type="domain" description="F-box" evidence="2">
    <location>
        <begin position="28"/>
        <end position="77"/>
    </location>
</feature>
<dbReference type="PROSITE" id="PS50181">
    <property type="entry name" value="FBOX"/>
    <property type="match status" value="1"/>
</dbReference>
<dbReference type="InterPro" id="IPR053781">
    <property type="entry name" value="F-box_AtFBL13-like"/>
</dbReference>
<keyword evidence="4" id="KW-1185">Reference proteome</keyword>
<dbReference type="InterPro" id="IPR032675">
    <property type="entry name" value="LRR_dom_sf"/>
</dbReference>
<proteinExistence type="predicted"/>
<dbReference type="Gramene" id="PRQ34519">
    <property type="protein sequence ID" value="PRQ34519"/>
    <property type="gene ID" value="RchiOBHm_Chr5g0069821"/>
</dbReference>
<feature type="compositionally biased region" description="Basic and acidic residues" evidence="1">
    <location>
        <begin position="13"/>
        <end position="26"/>
    </location>
</feature>
<dbReference type="PANTHER" id="PTHR31900">
    <property type="entry name" value="F-BOX/RNI SUPERFAMILY PROTEIN-RELATED"/>
    <property type="match status" value="1"/>
</dbReference>
<comment type="caution">
    <text evidence="3">The sequence shown here is derived from an EMBL/GenBank/DDBJ whole genome shotgun (WGS) entry which is preliminary data.</text>
</comment>
<dbReference type="InterPro" id="IPR001810">
    <property type="entry name" value="F-box_dom"/>
</dbReference>
<dbReference type="InterPro" id="IPR050232">
    <property type="entry name" value="FBL13/AtMIF1-like"/>
</dbReference>
<evidence type="ECO:0000313" key="3">
    <source>
        <dbReference type="EMBL" id="PRQ34519.1"/>
    </source>
</evidence>
<dbReference type="SMART" id="SM00579">
    <property type="entry name" value="FBD"/>
    <property type="match status" value="1"/>
</dbReference>
<gene>
    <name evidence="3" type="ORF">RchiOBHm_Chr5g0069821</name>
</gene>
<feature type="region of interest" description="Disordered" evidence="1">
    <location>
        <begin position="1"/>
        <end position="29"/>
    </location>
</feature>
<evidence type="ECO:0000256" key="1">
    <source>
        <dbReference type="SAM" id="MobiDB-lite"/>
    </source>
</evidence>
<dbReference type="STRING" id="74649.A0A2P6QK11"/>
<dbReference type="InterPro" id="IPR006566">
    <property type="entry name" value="FBD"/>
</dbReference>
<dbReference type="EMBL" id="PDCK01000043">
    <property type="protein sequence ID" value="PRQ34519.1"/>
    <property type="molecule type" value="Genomic_DNA"/>
</dbReference>
<dbReference type="OrthoDB" id="1157748at2759"/>
<dbReference type="SUPFAM" id="SSF81383">
    <property type="entry name" value="F-box domain"/>
    <property type="match status" value="1"/>
</dbReference>
<dbReference type="InterPro" id="IPR055357">
    <property type="entry name" value="LRR_At1g61320_AtMIF1"/>
</dbReference>